<feature type="region of interest" description="Disordered" evidence="1">
    <location>
        <begin position="71"/>
        <end position="133"/>
    </location>
</feature>
<feature type="compositionally biased region" description="Pro residues" evidence="1">
    <location>
        <begin position="185"/>
        <end position="200"/>
    </location>
</feature>
<dbReference type="GeneID" id="87970175"/>
<feature type="compositionally biased region" description="Pro residues" evidence="1">
    <location>
        <begin position="305"/>
        <end position="314"/>
    </location>
</feature>
<gene>
    <name evidence="3" type="ORF">QC764_608220</name>
</gene>
<feature type="region of interest" description="Disordered" evidence="1">
    <location>
        <begin position="274"/>
        <end position="330"/>
    </location>
</feature>
<keyword evidence="4" id="KW-1185">Reference proteome</keyword>
<evidence type="ECO:0000256" key="1">
    <source>
        <dbReference type="SAM" id="MobiDB-lite"/>
    </source>
</evidence>
<feature type="compositionally biased region" description="Polar residues" evidence="1">
    <location>
        <begin position="238"/>
        <end position="248"/>
    </location>
</feature>
<feature type="compositionally biased region" description="Pro residues" evidence="1">
    <location>
        <begin position="149"/>
        <end position="169"/>
    </location>
</feature>
<keyword evidence="2" id="KW-0732">Signal</keyword>
<proteinExistence type="predicted"/>
<name>A0ABR0HUW3_9PEZI</name>
<feature type="compositionally biased region" description="Low complexity" evidence="1">
    <location>
        <begin position="110"/>
        <end position="133"/>
    </location>
</feature>
<sequence>MLVIRFFWLQAALAMAQLPTLDDLLGGDSNGVEEPAGSDGGGLVPGLQDLIDAVPVPTVADDIVGALPDPTEILDGVIGPPETITPDEEAVATPEPTPSPMPAEEESPAVEETPVVEAPTAEPTPEESTAPVVQVPVPVAEIPAVEEPTPAPAPAPSPEPSPGPAPVPAPIVIADPPAEQEDPEPVPSPAPAPDVPPAPSPDADSGAGGAVLLPLPSLPADTTAAPASTPAPTTTADQPANTSPFLSLVTPANGSPFMSVFTPPQPTQVNAVVDDEATDSSSPQQPPTPQTPNQHQRFPDLPLNNTPPPPPAPPHLKAAGSPSPPKSALQPVWEAARWSCSSSSSTSCGTSGWRTTRSGDIHGLAVLPVVVVASGIWRVRRGCRCRRGRSWIGRVSMMLLLILGLGSRRWRSRGGITGRRPRRRIDCLRRWRLGWGLGRMGVRSLGGEFLVEVDAGRR</sequence>
<comment type="caution">
    <text evidence="3">The sequence shown here is derived from an EMBL/GenBank/DDBJ whole genome shotgun (WGS) entry which is preliminary data.</text>
</comment>
<feature type="signal peptide" evidence="2">
    <location>
        <begin position="1"/>
        <end position="16"/>
    </location>
</feature>
<evidence type="ECO:0000313" key="3">
    <source>
        <dbReference type="EMBL" id="KAK4671730.1"/>
    </source>
</evidence>
<feature type="region of interest" description="Disordered" evidence="1">
    <location>
        <begin position="146"/>
        <end position="248"/>
    </location>
</feature>
<organism evidence="3 4">
    <name type="scientific">Podospora pseudoanserina</name>
    <dbReference type="NCBI Taxonomy" id="2609844"/>
    <lineage>
        <taxon>Eukaryota</taxon>
        <taxon>Fungi</taxon>
        <taxon>Dikarya</taxon>
        <taxon>Ascomycota</taxon>
        <taxon>Pezizomycotina</taxon>
        <taxon>Sordariomycetes</taxon>
        <taxon>Sordariomycetidae</taxon>
        <taxon>Sordariales</taxon>
        <taxon>Podosporaceae</taxon>
        <taxon>Podospora</taxon>
    </lineage>
</organism>
<feature type="chain" id="PRO_5046538832" evidence="2">
    <location>
        <begin position="17"/>
        <end position="458"/>
    </location>
</feature>
<evidence type="ECO:0000256" key="2">
    <source>
        <dbReference type="SAM" id="SignalP"/>
    </source>
</evidence>
<feature type="compositionally biased region" description="Low complexity" evidence="1">
    <location>
        <begin position="201"/>
        <end position="237"/>
    </location>
</feature>
<dbReference type="RefSeq" id="XP_062798026.1">
    <property type="nucleotide sequence ID" value="XM_062949310.1"/>
</dbReference>
<dbReference type="EMBL" id="JAFFHC010000006">
    <property type="protein sequence ID" value="KAK4671730.1"/>
    <property type="molecule type" value="Genomic_DNA"/>
</dbReference>
<evidence type="ECO:0000313" key="4">
    <source>
        <dbReference type="Proteomes" id="UP001323617"/>
    </source>
</evidence>
<accession>A0ABR0HUW3</accession>
<protein>
    <submittedName>
        <fullName evidence="3">Uncharacterized protein</fullName>
    </submittedName>
</protein>
<reference evidence="3 4" key="1">
    <citation type="journal article" date="2023" name="bioRxiv">
        <title>High-quality genome assemblies of four members of thePodospora anserinaspecies complex.</title>
        <authorList>
            <person name="Ament-Velasquez S.L."/>
            <person name="Vogan A.A."/>
            <person name="Wallerman O."/>
            <person name="Hartmann F."/>
            <person name="Gautier V."/>
            <person name="Silar P."/>
            <person name="Giraud T."/>
            <person name="Johannesson H."/>
        </authorList>
    </citation>
    <scope>NUCLEOTIDE SEQUENCE [LARGE SCALE GENOMIC DNA]</scope>
    <source>
        <strain evidence="3 4">CBS 124.78</strain>
    </source>
</reference>
<dbReference type="Proteomes" id="UP001323617">
    <property type="component" value="Unassembled WGS sequence"/>
</dbReference>